<evidence type="ECO:0000313" key="3">
    <source>
        <dbReference type="Proteomes" id="UP000026915"/>
    </source>
</evidence>
<reference evidence="2 3" key="1">
    <citation type="journal article" date="2013" name="Genome Biol.">
        <title>The genome sequence of the most widely cultivated cacao type and its use to identify candidate genes regulating pod color.</title>
        <authorList>
            <person name="Motamayor J.C."/>
            <person name="Mockaitis K."/>
            <person name="Schmutz J."/>
            <person name="Haiminen N."/>
            <person name="Iii D.L."/>
            <person name="Cornejo O."/>
            <person name="Findley S.D."/>
            <person name="Zheng P."/>
            <person name="Utro F."/>
            <person name="Royaert S."/>
            <person name="Saski C."/>
            <person name="Jenkins J."/>
            <person name="Podicheti R."/>
            <person name="Zhao M."/>
            <person name="Scheffler B.E."/>
            <person name="Stack J.C."/>
            <person name="Feltus F.A."/>
            <person name="Mustiga G.M."/>
            <person name="Amores F."/>
            <person name="Phillips W."/>
            <person name="Marelli J.P."/>
            <person name="May G.D."/>
            <person name="Shapiro H."/>
            <person name="Ma J."/>
            <person name="Bustamante C.D."/>
            <person name="Schnell R.J."/>
            <person name="Main D."/>
            <person name="Gilbert D."/>
            <person name="Parida L."/>
            <person name="Kuhn D.N."/>
        </authorList>
    </citation>
    <scope>NUCLEOTIDE SEQUENCE [LARGE SCALE GENOMIC DNA]</scope>
    <source>
        <strain evidence="3">cv. Matina 1-6</strain>
    </source>
</reference>
<name>A0A061E8T6_THECC</name>
<dbReference type="Gramene" id="EOY01058">
    <property type="protein sequence ID" value="EOY01058"/>
    <property type="gene ID" value="TCM_010996"/>
</dbReference>
<protein>
    <submittedName>
        <fullName evidence="2">Uncharacterized protein</fullName>
    </submittedName>
</protein>
<dbReference type="InParanoid" id="A0A061E8T6"/>
<dbReference type="HOGENOM" id="CLU_2745147_0_0_1"/>
<sequence>MREEKKENMSGGELGRIRPHQRMAKYFFLEKTRTFRKKKRENRLGSKERKKERKKGEKRKRQGRFGPVVSS</sequence>
<dbReference type="EMBL" id="CM001880">
    <property type="protein sequence ID" value="EOY01058.1"/>
    <property type="molecule type" value="Genomic_DNA"/>
</dbReference>
<gene>
    <name evidence="2" type="ORF">TCM_010996</name>
</gene>
<accession>A0A061E8T6</accession>
<evidence type="ECO:0000256" key="1">
    <source>
        <dbReference type="SAM" id="MobiDB-lite"/>
    </source>
</evidence>
<proteinExistence type="predicted"/>
<evidence type="ECO:0000313" key="2">
    <source>
        <dbReference type="EMBL" id="EOY01058.1"/>
    </source>
</evidence>
<feature type="compositionally biased region" description="Basic residues" evidence="1">
    <location>
        <begin position="50"/>
        <end position="63"/>
    </location>
</feature>
<keyword evidence="3" id="KW-1185">Reference proteome</keyword>
<dbReference type="AlphaFoldDB" id="A0A061E8T6"/>
<feature type="region of interest" description="Disordered" evidence="1">
    <location>
        <begin position="1"/>
        <end position="71"/>
    </location>
</feature>
<dbReference type="Proteomes" id="UP000026915">
    <property type="component" value="Chromosome 2"/>
</dbReference>
<organism evidence="2 3">
    <name type="scientific">Theobroma cacao</name>
    <name type="common">Cacao</name>
    <name type="synonym">Cocoa</name>
    <dbReference type="NCBI Taxonomy" id="3641"/>
    <lineage>
        <taxon>Eukaryota</taxon>
        <taxon>Viridiplantae</taxon>
        <taxon>Streptophyta</taxon>
        <taxon>Embryophyta</taxon>
        <taxon>Tracheophyta</taxon>
        <taxon>Spermatophyta</taxon>
        <taxon>Magnoliopsida</taxon>
        <taxon>eudicotyledons</taxon>
        <taxon>Gunneridae</taxon>
        <taxon>Pentapetalae</taxon>
        <taxon>rosids</taxon>
        <taxon>malvids</taxon>
        <taxon>Malvales</taxon>
        <taxon>Malvaceae</taxon>
        <taxon>Byttnerioideae</taxon>
        <taxon>Theobroma</taxon>
    </lineage>
</organism>